<dbReference type="Pfam" id="PF07733">
    <property type="entry name" value="DNA_pol3_alpha"/>
    <property type="match status" value="1"/>
</dbReference>
<protein>
    <recommendedName>
        <fullName evidence="4">Error-prone DNA polymerase</fullName>
        <ecNumber evidence="3">2.7.7.7</ecNumber>
    </recommendedName>
</protein>
<evidence type="ECO:0000256" key="3">
    <source>
        <dbReference type="ARBA" id="ARBA00012417"/>
    </source>
</evidence>
<dbReference type="SUPFAM" id="SSF89550">
    <property type="entry name" value="PHP domain-like"/>
    <property type="match status" value="1"/>
</dbReference>
<dbReference type="Pfam" id="PF02811">
    <property type="entry name" value="PHP"/>
    <property type="match status" value="1"/>
</dbReference>
<dbReference type="InterPro" id="IPR011708">
    <property type="entry name" value="DNA_pol3_alpha_NTPase_dom"/>
</dbReference>
<evidence type="ECO:0000256" key="10">
    <source>
        <dbReference type="ARBA" id="ARBA00022932"/>
    </source>
</evidence>
<keyword evidence="5" id="KW-0963">Cytoplasm</keyword>
<evidence type="ECO:0000256" key="2">
    <source>
        <dbReference type="ARBA" id="ARBA00007391"/>
    </source>
</evidence>
<comment type="catalytic activity">
    <reaction evidence="12">
        <text>DNA(n) + a 2'-deoxyribonucleoside 5'-triphosphate = DNA(n+1) + diphosphate</text>
        <dbReference type="Rhea" id="RHEA:22508"/>
        <dbReference type="Rhea" id="RHEA-COMP:17339"/>
        <dbReference type="Rhea" id="RHEA-COMP:17340"/>
        <dbReference type="ChEBI" id="CHEBI:33019"/>
        <dbReference type="ChEBI" id="CHEBI:61560"/>
        <dbReference type="ChEBI" id="CHEBI:173112"/>
        <dbReference type="EC" id="2.7.7.7"/>
    </reaction>
</comment>
<keyword evidence="7" id="KW-0548">Nucleotidyltransferase</keyword>
<dbReference type="HAMAP" id="MF_01902">
    <property type="entry name" value="DNApol_error_prone"/>
    <property type="match status" value="1"/>
</dbReference>
<dbReference type="GO" id="GO:0006260">
    <property type="term" value="P:DNA replication"/>
    <property type="evidence" value="ECO:0007669"/>
    <property type="project" value="UniProtKB-KW"/>
</dbReference>
<sequence>MQAAAYSELQVTSNFSFLRGGSHPEELVQQAIELGYEALALTDRNTLAGIVRAHKAARQSGLRFIPACRLDLLDGPSLLAYPRDREAYGRLSSLLSLGNLRAEKGVCHLYKADVYSHAKDSVFIAVPPNELNAHLDFEPSFYSALEEYREALGDNLYLAAAFAYNGSDQKRLFRIAQWEKSLDIPMVAVNDVHYHAPGRRALQDLLTCIREKCTIQSAGFRLHPNAERYLKSREEMHRLFREYPAALRRAVEIGASCQFSMDQLTYQYPEEISSGGRSTQEELELRTWEGARSSFGEQLTETLQNTIQQELEFIARKEYASYFLTVYDLVRFARKRGILCQGRGSAANSVVCYCLGITSVDPSKFKLLFARFMSDARNEPPDIDVDFEHERREEVMQYIYEKYGRDRAGIVATVTRLHWKGAVRDVGKAMGLSLDAVDRLAKSGHELTQEWLQGEKVSSQGFDPRDIHLRKTLLLTWQYMGFPRQLGQHTGGFVITRDQLSNLCPVLHARMENRTCIEWDKDDIDALGFLKVDVLALGMLTCIRKAFDLVKSHYGRHLTLANIPQDDPRVYEMISHADTLGVFQIESRAQMSMLPRLKPRTFYDLVIEVAIVRPGPIQGDMVHPYLKRRRGEEPVEYPSRELEEILGRTLGVPLFQEQAMEIAIVAAGFTPAEADGLRRSMATFKAHGLVSQYEKKLVGGMVARGYEEDFARRVFRQLEGFGSYGFPESHAASFALLVYVSCWLKYHYPDVFATALLNSQPMGFYRPAQIVSDARKHGVEVRPVDVNRSCWDHVFEEKSGRYYCIRLGFRQVKGLHEADMQLLVEQRKKTYAHISDLINAGVPKAALERLADADAFRSLGLDRRQALWDVLALQGRPIGVFTGQVQETPSEKKVVLPAIPPMEQVLRDYASTTLSLKSHPLSHVREPLDQLRVSPTAHLGKMKDGAFVKVCGLITVRQRPGTAKGVLFITIEDETGFANLVVWAKTFEKYRSVILQSRLLMVSGKLQVEGEVIHVVVRSCHNLNRLLKADPPGKGKVGKKIPQSSSGEKGQQGELFPSRDFK</sequence>
<organism evidence="15 16">
    <name type="scientific">Cyclobacterium lianum</name>
    <dbReference type="NCBI Taxonomy" id="388280"/>
    <lineage>
        <taxon>Bacteria</taxon>
        <taxon>Pseudomonadati</taxon>
        <taxon>Bacteroidota</taxon>
        <taxon>Cytophagia</taxon>
        <taxon>Cytophagales</taxon>
        <taxon>Cyclobacteriaceae</taxon>
        <taxon>Cyclobacterium</taxon>
    </lineage>
</organism>
<dbReference type="Pfam" id="PF17657">
    <property type="entry name" value="DNA_pol3_finger"/>
    <property type="match status" value="1"/>
</dbReference>
<keyword evidence="10" id="KW-0239">DNA-directed DNA polymerase</keyword>
<dbReference type="GO" id="GO:0005737">
    <property type="term" value="C:cytoplasm"/>
    <property type="evidence" value="ECO:0007669"/>
    <property type="project" value="UniProtKB-SubCell"/>
</dbReference>
<keyword evidence="9" id="KW-0227">DNA damage</keyword>
<dbReference type="Gene3D" id="3.20.20.140">
    <property type="entry name" value="Metal-dependent hydrolases"/>
    <property type="match status" value="1"/>
</dbReference>
<dbReference type="InterPro" id="IPR029460">
    <property type="entry name" value="DNAPol_HHH"/>
</dbReference>
<dbReference type="EMBL" id="FRCY01000021">
    <property type="protein sequence ID" value="SHN33380.1"/>
    <property type="molecule type" value="Genomic_DNA"/>
</dbReference>
<dbReference type="Pfam" id="PF14579">
    <property type="entry name" value="HHH_6"/>
    <property type="match status" value="1"/>
</dbReference>
<dbReference type="InterPro" id="IPR016195">
    <property type="entry name" value="Pol/histidinol_Pase-like"/>
</dbReference>
<evidence type="ECO:0000256" key="4">
    <source>
        <dbReference type="ARBA" id="ARBA00017273"/>
    </source>
</evidence>
<evidence type="ECO:0000256" key="13">
    <source>
        <dbReference type="SAM" id="MobiDB-lite"/>
    </source>
</evidence>
<dbReference type="GO" id="GO:0003887">
    <property type="term" value="F:DNA-directed DNA polymerase activity"/>
    <property type="evidence" value="ECO:0007669"/>
    <property type="project" value="UniProtKB-KW"/>
</dbReference>
<feature type="region of interest" description="Disordered" evidence="13">
    <location>
        <begin position="1027"/>
        <end position="1062"/>
    </location>
</feature>
<dbReference type="Pfam" id="PF01336">
    <property type="entry name" value="tRNA_anti-codon"/>
    <property type="match status" value="1"/>
</dbReference>
<dbReference type="PANTHER" id="PTHR32294">
    <property type="entry name" value="DNA POLYMERASE III SUBUNIT ALPHA"/>
    <property type="match status" value="1"/>
</dbReference>
<dbReference type="GO" id="GO:0006281">
    <property type="term" value="P:DNA repair"/>
    <property type="evidence" value="ECO:0007669"/>
    <property type="project" value="UniProtKB-KW"/>
</dbReference>
<dbReference type="SMART" id="SM00481">
    <property type="entry name" value="POLIIIAc"/>
    <property type="match status" value="1"/>
</dbReference>
<evidence type="ECO:0000256" key="8">
    <source>
        <dbReference type="ARBA" id="ARBA00022705"/>
    </source>
</evidence>
<dbReference type="AlphaFoldDB" id="A0A1M7QQ89"/>
<dbReference type="InterPro" id="IPR023073">
    <property type="entry name" value="DnaE2"/>
</dbReference>
<evidence type="ECO:0000256" key="1">
    <source>
        <dbReference type="ARBA" id="ARBA00004496"/>
    </source>
</evidence>
<keyword evidence="6" id="KW-0808">Transferase</keyword>
<keyword evidence="11" id="KW-0234">DNA repair</keyword>
<dbReference type="InterPro" id="IPR004805">
    <property type="entry name" value="DnaE2/DnaE/PolC"/>
</dbReference>
<evidence type="ECO:0000313" key="16">
    <source>
        <dbReference type="Proteomes" id="UP000184513"/>
    </source>
</evidence>
<feature type="domain" description="Polymerase/histidinol phosphatase N-terminal" evidence="14">
    <location>
        <begin position="7"/>
        <end position="74"/>
    </location>
</feature>
<evidence type="ECO:0000256" key="9">
    <source>
        <dbReference type="ARBA" id="ARBA00022763"/>
    </source>
</evidence>
<dbReference type="NCBIfam" id="NF004225">
    <property type="entry name" value="PRK05672.1"/>
    <property type="match status" value="1"/>
</dbReference>
<dbReference type="InterPro" id="IPR040982">
    <property type="entry name" value="DNA_pol3_finger"/>
</dbReference>
<dbReference type="OrthoDB" id="9803237at2"/>
<dbReference type="Proteomes" id="UP000184513">
    <property type="component" value="Unassembled WGS sequence"/>
</dbReference>
<evidence type="ECO:0000256" key="5">
    <source>
        <dbReference type="ARBA" id="ARBA00022490"/>
    </source>
</evidence>
<dbReference type="PANTHER" id="PTHR32294:SF4">
    <property type="entry name" value="ERROR-PRONE DNA POLYMERASE"/>
    <property type="match status" value="1"/>
</dbReference>
<proteinExistence type="inferred from homology"/>
<dbReference type="InterPro" id="IPR004365">
    <property type="entry name" value="NA-bd_OB_tRNA"/>
</dbReference>
<dbReference type="RefSeq" id="WP_073097927.1">
    <property type="nucleotide sequence ID" value="NZ_FRCY01000021.1"/>
</dbReference>
<gene>
    <name evidence="15" type="ORF">SAMN04488057_12156</name>
</gene>
<evidence type="ECO:0000256" key="7">
    <source>
        <dbReference type="ARBA" id="ARBA00022695"/>
    </source>
</evidence>
<dbReference type="GO" id="GO:0003676">
    <property type="term" value="F:nucleic acid binding"/>
    <property type="evidence" value="ECO:0007669"/>
    <property type="project" value="InterPro"/>
</dbReference>
<dbReference type="NCBIfam" id="TIGR00594">
    <property type="entry name" value="polc"/>
    <property type="match status" value="1"/>
</dbReference>
<evidence type="ECO:0000256" key="11">
    <source>
        <dbReference type="ARBA" id="ARBA00023204"/>
    </source>
</evidence>
<dbReference type="Gene3D" id="1.10.150.870">
    <property type="match status" value="1"/>
</dbReference>
<dbReference type="CDD" id="cd07434">
    <property type="entry name" value="PHP_PolIIIA_DnaE2"/>
    <property type="match status" value="1"/>
</dbReference>
<keyword evidence="8" id="KW-0235">DNA replication</keyword>
<evidence type="ECO:0000256" key="6">
    <source>
        <dbReference type="ARBA" id="ARBA00022679"/>
    </source>
</evidence>
<comment type="similarity">
    <text evidence="2">Belongs to the DNA polymerase type-C family. DnaE2 subfamily.</text>
</comment>
<dbReference type="GO" id="GO:0008408">
    <property type="term" value="F:3'-5' exonuclease activity"/>
    <property type="evidence" value="ECO:0007669"/>
    <property type="project" value="InterPro"/>
</dbReference>
<dbReference type="STRING" id="388280.SAMN04488057_12156"/>
<evidence type="ECO:0000259" key="14">
    <source>
        <dbReference type="SMART" id="SM00481"/>
    </source>
</evidence>
<reference evidence="15 16" key="1">
    <citation type="submission" date="2016-11" db="EMBL/GenBank/DDBJ databases">
        <authorList>
            <person name="Jaros S."/>
            <person name="Januszkiewicz K."/>
            <person name="Wedrychowicz H."/>
        </authorList>
    </citation>
    <scope>NUCLEOTIDE SEQUENCE [LARGE SCALE GENOMIC DNA]</scope>
    <source>
        <strain evidence="15 16">CGMCC 1.6102</strain>
    </source>
</reference>
<keyword evidence="16" id="KW-1185">Reference proteome</keyword>
<dbReference type="EC" id="2.7.7.7" evidence="3"/>
<name>A0A1M7QQ89_9BACT</name>
<dbReference type="InterPro" id="IPR004013">
    <property type="entry name" value="PHP_dom"/>
</dbReference>
<evidence type="ECO:0000256" key="12">
    <source>
        <dbReference type="ARBA" id="ARBA00049244"/>
    </source>
</evidence>
<dbReference type="CDD" id="cd04485">
    <property type="entry name" value="DnaE_OBF"/>
    <property type="match status" value="1"/>
</dbReference>
<dbReference type="InterPro" id="IPR003141">
    <property type="entry name" value="Pol/His_phosphatase_N"/>
</dbReference>
<accession>A0A1M7QQ89</accession>
<evidence type="ECO:0000313" key="15">
    <source>
        <dbReference type="EMBL" id="SHN33380.1"/>
    </source>
</evidence>
<comment type="subcellular location">
    <subcellularLocation>
        <location evidence="1">Cytoplasm</location>
    </subcellularLocation>
</comment>